<organism evidence="1">
    <name type="scientific">Lepeophtheirus salmonis</name>
    <name type="common">Salmon louse</name>
    <name type="synonym">Caligus salmonis</name>
    <dbReference type="NCBI Taxonomy" id="72036"/>
    <lineage>
        <taxon>Eukaryota</taxon>
        <taxon>Metazoa</taxon>
        <taxon>Ecdysozoa</taxon>
        <taxon>Arthropoda</taxon>
        <taxon>Crustacea</taxon>
        <taxon>Multicrustacea</taxon>
        <taxon>Hexanauplia</taxon>
        <taxon>Copepoda</taxon>
        <taxon>Siphonostomatoida</taxon>
        <taxon>Caligidae</taxon>
        <taxon>Lepeophtheirus</taxon>
    </lineage>
</organism>
<dbReference type="EMBL" id="HACA01015849">
    <property type="protein sequence ID" value="CDW33210.1"/>
    <property type="molecule type" value="Transcribed_RNA"/>
</dbReference>
<accession>A0A0K2U576</accession>
<evidence type="ECO:0000313" key="1">
    <source>
        <dbReference type="EMBL" id="CDW33210.1"/>
    </source>
</evidence>
<protein>
    <submittedName>
        <fullName evidence="1">Uncharacterized protein</fullName>
    </submittedName>
</protein>
<proteinExistence type="predicted"/>
<dbReference type="AlphaFoldDB" id="A0A0K2U576"/>
<name>A0A0K2U576_LEPSM</name>
<reference evidence="1" key="1">
    <citation type="submission" date="2014-05" db="EMBL/GenBank/DDBJ databases">
        <authorList>
            <person name="Chronopoulou M."/>
        </authorList>
    </citation>
    <scope>NUCLEOTIDE SEQUENCE</scope>
    <source>
        <tissue evidence="1">Whole organism</tissue>
    </source>
</reference>
<sequence>MRFTSISMIVTSYLVNHCLYTEENINSSSYFMRSSYTSTYKNYGVS</sequence>